<comment type="caution">
    <text evidence="1">The sequence shown here is derived from an EMBL/GenBank/DDBJ whole genome shotgun (WGS) entry which is preliminary data.</text>
</comment>
<keyword evidence="2" id="KW-1185">Reference proteome</keyword>
<dbReference type="AlphaFoldDB" id="A0ABD1YNM6"/>
<dbReference type="Proteomes" id="UP001605036">
    <property type="component" value="Unassembled WGS sequence"/>
</dbReference>
<evidence type="ECO:0000313" key="2">
    <source>
        <dbReference type="Proteomes" id="UP001605036"/>
    </source>
</evidence>
<gene>
    <name evidence="1" type="ORF">R1flu_015970</name>
</gene>
<organism evidence="1 2">
    <name type="scientific">Riccia fluitans</name>
    <dbReference type="NCBI Taxonomy" id="41844"/>
    <lineage>
        <taxon>Eukaryota</taxon>
        <taxon>Viridiplantae</taxon>
        <taxon>Streptophyta</taxon>
        <taxon>Embryophyta</taxon>
        <taxon>Marchantiophyta</taxon>
        <taxon>Marchantiopsida</taxon>
        <taxon>Marchantiidae</taxon>
        <taxon>Marchantiales</taxon>
        <taxon>Ricciaceae</taxon>
        <taxon>Riccia</taxon>
    </lineage>
</organism>
<dbReference type="EMBL" id="JBHFFA010000004">
    <property type="protein sequence ID" value="KAL2631284.1"/>
    <property type="molecule type" value="Genomic_DNA"/>
</dbReference>
<name>A0ABD1YNM6_9MARC</name>
<reference evidence="1 2" key="1">
    <citation type="submission" date="2024-09" db="EMBL/GenBank/DDBJ databases">
        <title>Chromosome-scale assembly of Riccia fluitans.</title>
        <authorList>
            <person name="Paukszto L."/>
            <person name="Sawicki J."/>
            <person name="Karawczyk K."/>
            <person name="Piernik-Szablinska J."/>
            <person name="Szczecinska M."/>
            <person name="Mazdziarz M."/>
        </authorList>
    </citation>
    <scope>NUCLEOTIDE SEQUENCE [LARGE SCALE GENOMIC DNA]</scope>
    <source>
        <strain evidence="1">Rf_01</strain>
        <tissue evidence="1">Aerial parts of the thallus</tissue>
    </source>
</reference>
<proteinExistence type="predicted"/>
<protein>
    <submittedName>
        <fullName evidence="1">Uncharacterized protein</fullName>
    </submittedName>
</protein>
<accession>A0ABD1YNM6</accession>
<sequence length="123" mass="13638">MKCSLGTAQDIYPSKPAIVINEDKKVSTSSKAVYRFPHLRARANILVDVFNSSTTHCRLSKITTAPESDYYSPRAPMPNDHVEATVEVALCKLPHQCIYDLLNDLSDPGFMNVLGMQDVSFCS</sequence>
<evidence type="ECO:0000313" key="1">
    <source>
        <dbReference type="EMBL" id="KAL2631284.1"/>
    </source>
</evidence>